<keyword evidence="2" id="KW-0808">Transferase</keyword>
<comment type="caution">
    <text evidence="5">The sequence shown here is derived from an EMBL/GenBank/DDBJ whole genome shotgun (WGS) entry which is preliminary data.</text>
</comment>
<dbReference type="PROSITE" id="PS00584">
    <property type="entry name" value="PFKB_KINASES_2"/>
    <property type="match status" value="1"/>
</dbReference>
<keyword evidence="3 5" id="KW-0418">Kinase</keyword>
<gene>
    <name evidence="5" type="ORF">GXW74_11185</name>
</gene>
<proteinExistence type="inferred from homology"/>
<protein>
    <submittedName>
        <fullName evidence="5">Adenosine kinase</fullName>
    </submittedName>
</protein>
<dbReference type="Gene3D" id="3.40.1190.20">
    <property type="match status" value="1"/>
</dbReference>
<dbReference type="CDD" id="cd01168">
    <property type="entry name" value="adenosine_kinase"/>
    <property type="match status" value="1"/>
</dbReference>
<keyword evidence="6" id="KW-1185">Reference proteome</keyword>
<sequence>MGGDPSGRPASMTTLDILGIGNAIVDVLARSEDAFLARHGMAKGGMALIGPEDAERIYADMGPGVESSGGSAANTCAAAAALGARVGYLGKVADDALGQVFRHDITAAGVRFPTAPLKGGAPTARCLILVTPDGQRTMNTFLGACVTFGEHDVDPVAVAGAQVTYLEGYLFDPPAAQAAFRAAARIAHAAGRKVAITLSDPFCVERHRDAFRAFVRDEADILFANEAEIRALYHASSFEEAAAAARQDVALAALTRSEQGSLIIAGETTHAIAAAPTTVVDTTGAGDAYAAGFLAALTAGQALPECGRWASVAAAEAISHFGARPQADLKALVAGGPKGVASALG</sequence>
<dbReference type="GO" id="GO:0016301">
    <property type="term" value="F:kinase activity"/>
    <property type="evidence" value="ECO:0007669"/>
    <property type="project" value="UniProtKB-KW"/>
</dbReference>
<dbReference type="Proteomes" id="UP001138709">
    <property type="component" value="Unassembled WGS sequence"/>
</dbReference>
<evidence type="ECO:0000256" key="2">
    <source>
        <dbReference type="ARBA" id="ARBA00022679"/>
    </source>
</evidence>
<dbReference type="InterPro" id="IPR029056">
    <property type="entry name" value="Ribokinase-like"/>
</dbReference>
<evidence type="ECO:0000313" key="5">
    <source>
        <dbReference type="EMBL" id="MBR0681053.1"/>
    </source>
</evidence>
<dbReference type="InterPro" id="IPR011611">
    <property type="entry name" value="PfkB_dom"/>
</dbReference>
<dbReference type="PANTHER" id="PTHR43320">
    <property type="entry name" value="SUGAR KINASE"/>
    <property type="match status" value="1"/>
</dbReference>
<accession>A0A9X9XBG7</accession>
<reference evidence="5" key="2">
    <citation type="journal article" date="2021" name="Syst. Appl. Microbiol.">
        <title>Roseomonas hellenica sp. nov., isolated from roots of wild-growing Alkanna tinctoria.</title>
        <authorList>
            <person name="Rat A."/>
            <person name="Naranjo H.D."/>
            <person name="Lebbe L."/>
            <person name="Cnockaert M."/>
            <person name="Krigas N."/>
            <person name="Grigoriadou K."/>
            <person name="Maloupa E."/>
            <person name="Willems A."/>
        </authorList>
    </citation>
    <scope>NUCLEOTIDE SEQUENCE</scope>
    <source>
        <strain evidence="5">LMG 31228</strain>
    </source>
</reference>
<name>A0A9X9XBG7_9PROT</name>
<dbReference type="SUPFAM" id="SSF53613">
    <property type="entry name" value="Ribokinase-like"/>
    <property type="match status" value="1"/>
</dbReference>
<reference evidence="5" key="1">
    <citation type="submission" date="2020-01" db="EMBL/GenBank/DDBJ databases">
        <authorList>
            <person name="Rat A."/>
        </authorList>
    </citation>
    <scope>NUCLEOTIDE SEQUENCE</scope>
    <source>
        <strain evidence="5">LMG 31228</strain>
    </source>
</reference>
<dbReference type="Pfam" id="PF00294">
    <property type="entry name" value="PfkB"/>
    <property type="match status" value="1"/>
</dbReference>
<comment type="similarity">
    <text evidence="1">Belongs to the carbohydrate kinase PfkB family.</text>
</comment>
<evidence type="ECO:0000313" key="6">
    <source>
        <dbReference type="Proteomes" id="UP001138709"/>
    </source>
</evidence>
<dbReference type="AlphaFoldDB" id="A0A9X9XBG7"/>
<dbReference type="InterPro" id="IPR052700">
    <property type="entry name" value="Carb_kinase_PfkB-like"/>
</dbReference>
<evidence type="ECO:0000259" key="4">
    <source>
        <dbReference type="Pfam" id="PF00294"/>
    </source>
</evidence>
<dbReference type="PANTHER" id="PTHR43320:SF3">
    <property type="entry name" value="CARBOHYDRATE KINASE PFKB DOMAIN-CONTAINING PROTEIN"/>
    <property type="match status" value="1"/>
</dbReference>
<dbReference type="EMBL" id="JAAEDL010000009">
    <property type="protein sequence ID" value="MBR0681053.1"/>
    <property type="molecule type" value="Genomic_DNA"/>
</dbReference>
<evidence type="ECO:0000256" key="3">
    <source>
        <dbReference type="ARBA" id="ARBA00022777"/>
    </source>
</evidence>
<feature type="domain" description="Carbohydrate kinase PfkB" evidence="4">
    <location>
        <begin position="65"/>
        <end position="325"/>
    </location>
</feature>
<evidence type="ECO:0000256" key="1">
    <source>
        <dbReference type="ARBA" id="ARBA00010688"/>
    </source>
</evidence>
<organism evidence="5 6">
    <name type="scientific">Neoroseomonas eburnea</name>
    <dbReference type="NCBI Taxonomy" id="1346889"/>
    <lineage>
        <taxon>Bacteria</taxon>
        <taxon>Pseudomonadati</taxon>
        <taxon>Pseudomonadota</taxon>
        <taxon>Alphaproteobacteria</taxon>
        <taxon>Acetobacterales</taxon>
        <taxon>Acetobacteraceae</taxon>
        <taxon>Neoroseomonas</taxon>
    </lineage>
</organism>
<dbReference type="InterPro" id="IPR002173">
    <property type="entry name" value="Carboh/pur_kinase_PfkB_CS"/>
</dbReference>